<gene>
    <name evidence="1" type="ORF">DXU93_05240</name>
</gene>
<accession>A0A3E1F0I5</accession>
<reference evidence="1 2" key="1">
    <citation type="submission" date="2018-08" db="EMBL/GenBank/DDBJ databases">
        <title>The draft genome squence of Brumimicrobium sp. N62.</title>
        <authorList>
            <person name="Du Z.-J."/>
            <person name="Luo H.-R."/>
        </authorList>
    </citation>
    <scope>NUCLEOTIDE SEQUENCE [LARGE SCALE GENOMIC DNA]</scope>
    <source>
        <strain evidence="1 2">N62</strain>
    </source>
</reference>
<dbReference type="AlphaFoldDB" id="A0A3E1F0I5"/>
<dbReference type="Proteomes" id="UP000257127">
    <property type="component" value="Unassembled WGS sequence"/>
</dbReference>
<evidence type="ECO:0000313" key="2">
    <source>
        <dbReference type="Proteomes" id="UP000257127"/>
    </source>
</evidence>
<evidence type="ECO:0000313" key="1">
    <source>
        <dbReference type="EMBL" id="RFC55227.1"/>
    </source>
</evidence>
<proteinExistence type="predicted"/>
<keyword evidence="2" id="KW-1185">Reference proteome</keyword>
<name>A0A3E1F0I5_9FLAO</name>
<comment type="caution">
    <text evidence="1">The sequence shown here is derived from an EMBL/GenBank/DDBJ whole genome shotgun (WGS) entry which is preliminary data.</text>
</comment>
<protein>
    <submittedName>
        <fullName evidence="1">Uncharacterized protein</fullName>
    </submittedName>
</protein>
<organism evidence="1 2">
    <name type="scientific">Brumimicrobium aurantiacum</name>
    <dbReference type="NCBI Taxonomy" id="1737063"/>
    <lineage>
        <taxon>Bacteria</taxon>
        <taxon>Pseudomonadati</taxon>
        <taxon>Bacteroidota</taxon>
        <taxon>Flavobacteriia</taxon>
        <taxon>Flavobacteriales</taxon>
        <taxon>Crocinitomicaceae</taxon>
        <taxon>Brumimicrobium</taxon>
    </lineage>
</organism>
<sequence>MLLKSLFLKHNKPQGGDMSLLQIVLLKIYFTSHLKIVKLEGKFIIRYSKSFGSLFVILLYEN</sequence>
<dbReference type="EMBL" id="QURB01000002">
    <property type="protein sequence ID" value="RFC55227.1"/>
    <property type="molecule type" value="Genomic_DNA"/>
</dbReference>